<dbReference type="AlphaFoldDB" id="A0A8T2KWM4"/>
<organism evidence="2 3">
    <name type="scientific">Astyanax mexicanus</name>
    <name type="common">Blind cave fish</name>
    <name type="synonym">Astyanax fasciatus mexicanus</name>
    <dbReference type="NCBI Taxonomy" id="7994"/>
    <lineage>
        <taxon>Eukaryota</taxon>
        <taxon>Metazoa</taxon>
        <taxon>Chordata</taxon>
        <taxon>Craniata</taxon>
        <taxon>Vertebrata</taxon>
        <taxon>Euteleostomi</taxon>
        <taxon>Actinopterygii</taxon>
        <taxon>Neopterygii</taxon>
        <taxon>Teleostei</taxon>
        <taxon>Ostariophysi</taxon>
        <taxon>Characiformes</taxon>
        <taxon>Characoidei</taxon>
        <taxon>Acestrorhamphidae</taxon>
        <taxon>Acestrorhamphinae</taxon>
        <taxon>Astyanax</taxon>
    </lineage>
</organism>
<evidence type="ECO:0000256" key="1">
    <source>
        <dbReference type="SAM" id="Phobius"/>
    </source>
</evidence>
<dbReference type="Gene3D" id="2.60.40.10">
    <property type="entry name" value="Immunoglobulins"/>
    <property type="match status" value="1"/>
</dbReference>
<keyword evidence="1" id="KW-0812">Transmembrane</keyword>
<dbReference type="EMBL" id="JAICCE010000023">
    <property type="protein sequence ID" value="KAG9261171.1"/>
    <property type="molecule type" value="Genomic_DNA"/>
</dbReference>
<comment type="caution">
    <text evidence="2">The sequence shown here is derived from an EMBL/GenBank/DDBJ whole genome shotgun (WGS) entry which is preliminary data.</text>
</comment>
<accession>A0A8T2KWM4</accession>
<dbReference type="InterPro" id="IPR036179">
    <property type="entry name" value="Ig-like_dom_sf"/>
</dbReference>
<feature type="transmembrane region" description="Helical" evidence="1">
    <location>
        <begin position="79"/>
        <end position="104"/>
    </location>
</feature>
<name>A0A8T2KWM4_ASTMX</name>
<evidence type="ECO:0000313" key="2">
    <source>
        <dbReference type="EMBL" id="KAG9261171.1"/>
    </source>
</evidence>
<dbReference type="InterPro" id="IPR013783">
    <property type="entry name" value="Ig-like_fold"/>
</dbReference>
<keyword evidence="1" id="KW-0472">Membrane</keyword>
<reference evidence="2 3" key="1">
    <citation type="submission" date="2021-07" db="EMBL/GenBank/DDBJ databases">
        <authorList>
            <person name="Imarazene B."/>
            <person name="Zahm M."/>
            <person name="Klopp C."/>
            <person name="Cabau C."/>
            <person name="Beille S."/>
            <person name="Jouanno E."/>
            <person name="Castinel A."/>
            <person name="Lluch J."/>
            <person name="Gil L."/>
            <person name="Kuchtly C."/>
            <person name="Lopez Roques C."/>
            <person name="Donnadieu C."/>
            <person name="Parrinello H."/>
            <person name="Journot L."/>
            <person name="Du K."/>
            <person name="Schartl M."/>
            <person name="Retaux S."/>
            <person name="Guiguen Y."/>
        </authorList>
    </citation>
    <scope>NUCLEOTIDE SEQUENCE [LARGE SCALE GENOMIC DNA]</scope>
    <source>
        <strain evidence="2">Pach_M1</strain>
        <tissue evidence="2">Testis</tissue>
    </source>
</reference>
<proteinExistence type="predicted"/>
<evidence type="ECO:0008006" key="4">
    <source>
        <dbReference type="Google" id="ProtNLM"/>
    </source>
</evidence>
<dbReference type="SUPFAM" id="SSF48726">
    <property type="entry name" value="Immunoglobulin"/>
    <property type="match status" value="1"/>
</dbReference>
<protein>
    <recommendedName>
        <fullName evidence="4">Immunoglobulin V-set domain-containing protein</fullName>
    </recommendedName>
</protein>
<gene>
    <name evidence="2" type="ORF">AMEX_G26157</name>
</gene>
<dbReference type="Proteomes" id="UP000752171">
    <property type="component" value="Unassembled WGS sequence"/>
</dbReference>
<keyword evidence="1" id="KW-1133">Transmembrane helix</keyword>
<evidence type="ECO:0000313" key="3">
    <source>
        <dbReference type="Proteomes" id="UP000752171"/>
    </source>
</evidence>
<sequence>MLRSFTDGENIAAYFYNTAMKGKVTVQVNHSLLIHNITEEDLGDYYCAASEVLNFSTGTGLYRTESSSGHVYPQHHTPWLSLILASAVLNCIFIAAIVALLICLCKRSSKSQTPDSNLQQHGQQQQDLLNSEYAQVKFPTPTRGPGQCQIDSTYVLAQHPQRGTST</sequence>